<dbReference type="EMBL" id="FOOX01000020">
    <property type="protein sequence ID" value="SFH21902.1"/>
    <property type="molecule type" value="Genomic_DNA"/>
</dbReference>
<dbReference type="RefSeq" id="WP_092474224.1">
    <property type="nucleotide sequence ID" value="NZ_FOOX01000020.1"/>
</dbReference>
<dbReference type="AlphaFoldDB" id="A0A1I2Y8F1"/>
<sequence>MFLLADSIRKTANILDGWQVGNLVIEDGVFIQLDSGDLMPVAPGAILEVCNDGQWQRLSESDIEVKTIDGWPAYAGMDARFFVGGLAI</sequence>
<evidence type="ECO:0000313" key="1">
    <source>
        <dbReference type="EMBL" id="SFH21902.1"/>
    </source>
</evidence>
<keyword evidence="2" id="KW-1185">Reference proteome</keyword>
<accession>A0A1I2Y8F1</accession>
<proteinExistence type="predicted"/>
<reference evidence="2" key="1">
    <citation type="submission" date="2016-10" db="EMBL/GenBank/DDBJ databases">
        <authorList>
            <person name="Varghese N."/>
            <person name="Submissions S."/>
        </authorList>
    </citation>
    <scope>NUCLEOTIDE SEQUENCE [LARGE SCALE GENOMIC DNA]</scope>
    <source>
        <strain evidence="2">DSM 17038</strain>
    </source>
</reference>
<gene>
    <name evidence="1" type="ORF">SAMN05660649_04302</name>
</gene>
<dbReference type="STRING" id="341036.SAMN05660649_04302"/>
<dbReference type="OrthoDB" id="2972583at2"/>
<name>A0A1I2Y8F1_9FIRM</name>
<organism evidence="1 2">
    <name type="scientific">Desulfotruncus arcticus DSM 17038</name>
    <dbReference type="NCBI Taxonomy" id="1121424"/>
    <lineage>
        <taxon>Bacteria</taxon>
        <taxon>Bacillati</taxon>
        <taxon>Bacillota</taxon>
        <taxon>Clostridia</taxon>
        <taxon>Eubacteriales</taxon>
        <taxon>Desulfallaceae</taxon>
        <taxon>Desulfotruncus</taxon>
    </lineage>
</organism>
<protein>
    <submittedName>
        <fullName evidence="1">Uncharacterized protein</fullName>
    </submittedName>
</protein>
<dbReference type="Proteomes" id="UP000199337">
    <property type="component" value="Unassembled WGS sequence"/>
</dbReference>
<evidence type="ECO:0000313" key="2">
    <source>
        <dbReference type="Proteomes" id="UP000199337"/>
    </source>
</evidence>